<dbReference type="InterPro" id="IPR011006">
    <property type="entry name" value="CheY-like_superfamily"/>
</dbReference>
<gene>
    <name evidence="3" type="ORF">CWS01_13730</name>
</gene>
<feature type="modified residue" description="4-aspartylphosphate" evidence="1">
    <location>
        <position position="54"/>
    </location>
</feature>
<evidence type="ECO:0000256" key="1">
    <source>
        <dbReference type="PROSITE-ProRule" id="PRU00169"/>
    </source>
</evidence>
<dbReference type="RefSeq" id="WP_101177766.1">
    <property type="nucleotide sequence ID" value="NZ_PISE01000029.1"/>
</dbReference>
<evidence type="ECO:0000313" key="4">
    <source>
        <dbReference type="Proteomes" id="UP000233375"/>
    </source>
</evidence>
<feature type="domain" description="Response regulatory" evidence="2">
    <location>
        <begin position="4"/>
        <end position="119"/>
    </location>
</feature>
<evidence type="ECO:0000313" key="3">
    <source>
        <dbReference type="EMBL" id="PKG23126.1"/>
    </source>
</evidence>
<dbReference type="Gene3D" id="3.40.50.2300">
    <property type="match status" value="1"/>
</dbReference>
<dbReference type="Proteomes" id="UP000233375">
    <property type="component" value="Unassembled WGS sequence"/>
</dbReference>
<dbReference type="SUPFAM" id="SSF52172">
    <property type="entry name" value="CheY-like"/>
    <property type="match status" value="1"/>
</dbReference>
<name>A0A2N0Z0T0_9BACI</name>
<protein>
    <submittedName>
        <fullName evidence="3">Two-component system response regulator</fullName>
    </submittedName>
</protein>
<proteinExistence type="predicted"/>
<dbReference type="GO" id="GO:0000160">
    <property type="term" value="P:phosphorelay signal transduction system"/>
    <property type="evidence" value="ECO:0007669"/>
    <property type="project" value="InterPro"/>
</dbReference>
<evidence type="ECO:0000259" key="2">
    <source>
        <dbReference type="PROSITE" id="PS50110"/>
    </source>
</evidence>
<comment type="caution">
    <text evidence="3">The sequence shown here is derived from an EMBL/GenBank/DDBJ whole genome shotgun (WGS) entry which is preliminary data.</text>
</comment>
<dbReference type="SMART" id="SM00448">
    <property type="entry name" value="REC"/>
    <property type="match status" value="1"/>
</dbReference>
<dbReference type="InterPro" id="IPR001789">
    <property type="entry name" value="Sig_transdc_resp-reg_receiver"/>
</dbReference>
<dbReference type="AlphaFoldDB" id="A0A2N0Z0T0"/>
<keyword evidence="1" id="KW-0597">Phosphoprotein</keyword>
<dbReference type="PANTHER" id="PTHR43228:SF1">
    <property type="entry name" value="TWO-COMPONENT RESPONSE REGULATOR ARR22"/>
    <property type="match status" value="1"/>
</dbReference>
<dbReference type="EMBL" id="PISE01000029">
    <property type="protein sequence ID" value="PKG23126.1"/>
    <property type="molecule type" value="Genomic_DNA"/>
</dbReference>
<accession>A0A2N0Z0T0</accession>
<dbReference type="Pfam" id="PF00072">
    <property type="entry name" value="Response_reg"/>
    <property type="match status" value="1"/>
</dbReference>
<reference evidence="3 4" key="1">
    <citation type="journal article" date="2003" name="Int. J. Syst. Evol. Microbiol.">
        <title>Bacillus nealsonii sp. nov., isolated from a spacecraft-assembly facility, whose spores are gamma-radiation resistant.</title>
        <authorList>
            <person name="Venkateswaran K."/>
            <person name="Kempf M."/>
            <person name="Chen F."/>
            <person name="Satomi M."/>
            <person name="Nicholson W."/>
            <person name="Kern R."/>
        </authorList>
    </citation>
    <scope>NUCLEOTIDE SEQUENCE [LARGE SCALE GENOMIC DNA]</scope>
    <source>
        <strain evidence="3 4">FO-92</strain>
    </source>
</reference>
<organism evidence="3 4">
    <name type="scientific">Niallia nealsonii</name>
    <dbReference type="NCBI Taxonomy" id="115979"/>
    <lineage>
        <taxon>Bacteria</taxon>
        <taxon>Bacillati</taxon>
        <taxon>Bacillota</taxon>
        <taxon>Bacilli</taxon>
        <taxon>Bacillales</taxon>
        <taxon>Bacillaceae</taxon>
        <taxon>Niallia</taxon>
    </lineage>
</organism>
<sequence length="119" mass="13320">MCKNIMIADDSMFMRNLLKGYLSVGDYQVVAEASDGCEAVFLYKKYSPDVLLLDLTMPCKEGMTVLKEVIEFNPKANVVICSAMGQQRLIMDALTIGAKDFIVKPNFHVLVPILNNLFH</sequence>
<dbReference type="PROSITE" id="PS50110">
    <property type="entry name" value="RESPONSE_REGULATORY"/>
    <property type="match status" value="1"/>
</dbReference>
<dbReference type="PANTHER" id="PTHR43228">
    <property type="entry name" value="TWO-COMPONENT RESPONSE REGULATOR"/>
    <property type="match status" value="1"/>
</dbReference>
<dbReference type="OrthoDB" id="9790669at2"/>
<keyword evidence="4" id="KW-1185">Reference proteome</keyword>
<dbReference type="InterPro" id="IPR052048">
    <property type="entry name" value="ST_Response_Regulator"/>
</dbReference>